<feature type="transmembrane region" description="Helical" evidence="9">
    <location>
        <begin position="542"/>
        <end position="567"/>
    </location>
</feature>
<evidence type="ECO:0000259" key="10">
    <source>
        <dbReference type="PROSITE" id="PS50835"/>
    </source>
</evidence>
<evidence type="ECO:0000313" key="12">
    <source>
        <dbReference type="RefSeq" id="XP_072836067.1"/>
    </source>
</evidence>
<dbReference type="PANTHER" id="PTHR12035">
    <property type="entry name" value="SIALIC ACID BINDING IMMUNOGLOBULIN-LIKE LECTIN"/>
    <property type="match status" value="1"/>
</dbReference>
<dbReference type="InterPro" id="IPR051036">
    <property type="entry name" value="SIGLEC"/>
</dbReference>
<dbReference type="InterPro" id="IPR013098">
    <property type="entry name" value="Ig_I-set"/>
</dbReference>
<proteinExistence type="inferred from homology"/>
<evidence type="ECO:0000256" key="3">
    <source>
        <dbReference type="ARBA" id="ARBA00022734"/>
    </source>
</evidence>
<gene>
    <name evidence="12" type="primary">LOC110086508</name>
</gene>
<dbReference type="Gene3D" id="2.60.40.10">
    <property type="entry name" value="Immunoglobulins"/>
    <property type="match status" value="3"/>
</dbReference>
<evidence type="ECO:0000256" key="6">
    <source>
        <dbReference type="ARBA" id="ARBA00023136"/>
    </source>
</evidence>
<dbReference type="Pfam" id="PF07679">
    <property type="entry name" value="I-set"/>
    <property type="match status" value="1"/>
</dbReference>
<accession>A0ABM5ESF8</accession>
<dbReference type="SUPFAM" id="SSF48726">
    <property type="entry name" value="Immunoglobulin"/>
    <property type="match status" value="3"/>
</dbReference>
<keyword evidence="3" id="KW-0430">Lectin</keyword>
<evidence type="ECO:0000313" key="11">
    <source>
        <dbReference type="Proteomes" id="UP001652642"/>
    </source>
</evidence>
<evidence type="ECO:0000256" key="8">
    <source>
        <dbReference type="SAM" id="MobiDB-lite"/>
    </source>
</evidence>
<evidence type="ECO:0000256" key="9">
    <source>
        <dbReference type="SAM" id="Phobius"/>
    </source>
</evidence>
<dbReference type="Pfam" id="PF13927">
    <property type="entry name" value="Ig_3"/>
    <property type="match status" value="1"/>
</dbReference>
<organism evidence="11 12">
    <name type="scientific">Pogona vitticeps</name>
    <name type="common">central bearded dragon</name>
    <dbReference type="NCBI Taxonomy" id="103695"/>
    <lineage>
        <taxon>Eukaryota</taxon>
        <taxon>Metazoa</taxon>
        <taxon>Chordata</taxon>
        <taxon>Craniata</taxon>
        <taxon>Vertebrata</taxon>
        <taxon>Euteleostomi</taxon>
        <taxon>Lepidosauria</taxon>
        <taxon>Squamata</taxon>
        <taxon>Bifurcata</taxon>
        <taxon>Unidentata</taxon>
        <taxon>Episquamata</taxon>
        <taxon>Toxicofera</taxon>
        <taxon>Iguania</taxon>
        <taxon>Acrodonta</taxon>
        <taxon>Agamidae</taxon>
        <taxon>Amphibolurinae</taxon>
        <taxon>Pogona</taxon>
    </lineage>
</organism>
<dbReference type="SMART" id="SM00408">
    <property type="entry name" value="IGc2"/>
    <property type="match status" value="2"/>
</dbReference>
<evidence type="ECO:0000256" key="7">
    <source>
        <dbReference type="ARBA" id="ARBA00038361"/>
    </source>
</evidence>
<keyword evidence="2 9" id="KW-0812">Transmembrane</keyword>
<dbReference type="PROSITE" id="PS50835">
    <property type="entry name" value="IG_LIKE"/>
    <property type="match status" value="2"/>
</dbReference>
<feature type="region of interest" description="Disordered" evidence="8">
    <location>
        <begin position="646"/>
        <end position="672"/>
    </location>
</feature>
<dbReference type="Proteomes" id="UP001652642">
    <property type="component" value="Chromosome 9"/>
</dbReference>
<dbReference type="InterPro" id="IPR036179">
    <property type="entry name" value="Ig-like_dom_sf"/>
</dbReference>
<feature type="domain" description="Ig-like" evidence="10">
    <location>
        <begin position="341"/>
        <end position="425"/>
    </location>
</feature>
<evidence type="ECO:0000256" key="1">
    <source>
        <dbReference type="ARBA" id="ARBA00004479"/>
    </source>
</evidence>
<evidence type="ECO:0000256" key="4">
    <source>
        <dbReference type="ARBA" id="ARBA00022889"/>
    </source>
</evidence>
<evidence type="ECO:0000256" key="5">
    <source>
        <dbReference type="ARBA" id="ARBA00022989"/>
    </source>
</evidence>
<protein>
    <submittedName>
        <fullName evidence="12">Sialic acid-binding Ig-like lectin 5</fullName>
    </submittedName>
</protein>
<dbReference type="InterPro" id="IPR013106">
    <property type="entry name" value="Ig_V-set"/>
</dbReference>
<feature type="domain" description="Ig-like" evidence="10">
    <location>
        <begin position="245"/>
        <end position="321"/>
    </location>
</feature>
<keyword evidence="5 9" id="KW-1133">Transmembrane helix</keyword>
<name>A0ABM5ESF8_9SAUR</name>
<sequence>MGGKLRQARRNELKEGRVERELLSSTAAFLSKKMAKEGRTWQAVDLPWEKSSLRVMQIILILAFLCKGLLSQASSFEYTVTVPPSSYVQQGSSLYIPCQFTYDSGHASRWGETISVYWFKIAEGTRHCFDGRPSRCFPGILMATNPQAVDKLTQNRFFGVGDPNQGNCSFLIVDAQPEDEGNYYLRIHGSGWLKYSYSPPKHISPHIMMSGKCFPNWPLSCILEQPRMVRIRKKEDDQHIDLLSPQILQHVVVQEGDSLNLLCEARGKPEPTLTWMKLSTTTKISMDGLLHFSLIKAEDAGEYQCEAENRLGAIKENVTVIVEYAPRTVAFSISQPSTRNPELIHDYSREVANGSQLMAQEGESLRILCNAESYPPVSASWTKPDGKNWPNSTLEVTDLTVKDEGWYACRAANGRGSVQGSFHLCVAYAPRLSRSPRRNSTCWPQDNGFLCFCSLQAHPRLIIQWEVDGEAVTGHSSRKNHHITALVEGNEVTSSINWTGSRQVDHTIACLGRNAFGVFAKQFLLSASTVASSYSTENQKAVVVSGLCGVLLTASLFLIGLFLFTFYKRRKMPSNPGNFEAVEPVHAEPQKATNMSLIYSNILPLGRRTPHIGQFKAAEEKIPKRGPIRTAPTPAPDEIEDLHYASLDFDPKKRGKPVPEEDSVDYSEVKPK</sequence>
<dbReference type="RefSeq" id="XP_072836067.1">
    <property type="nucleotide sequence ID" value="XM_072979966.1"/>
</dbReference>
<dbReference type="InterPro" id="IPR013783">
    <property type="entry name" value="Ig-like_fold"/>
</dbReference>
<dbReference type="InterPro" id="IPR007110">
    <property type="entry name" value="Ig-like_dom"/>
</dbReference>
<keyword evidence="6 9" id="KW-0472">Membrane</keyword>
<dbReference type="SMART" id="SM00409">
    <property type="entry name" value="IG"/>
    <property type="match status" value="3"/>
</dbReference>
<reference evidence="12" key="1">
    <citation type="submission" date="2025-08" db="UniProtKB">
        <authorList>
            <consortium name="RefSeq"/>
        </authorList>
    </citation>
    <scope>IDENTIFICATION</scope>
</reference>
<keyword evidence="4" id="KW-0130">Cell adhesion</keyword>
<dbReference type="PANTHER" id="PTHR12035:SF125">
    <property type="entry name" value="SIALIC ACID-BINDING IG-LIKE LECTIN 5"/>
    <property type="match status" value="1"/>
</dbReference>
<comment type="subcellular location">
    <subcellularLocation>
        <location evidence="1">Membrane</location>
        <topology evidence="1">Single-pass type I membrane protein</topology>
    </subcellularLocation>
</comment>
<dbReference type="Pfam" id="PF07686">
    <property type="entry name" value="V-set"/>
    <property type="match status" value="1"/>
</dbReference>
<comment type="similarity">
    <text evidence="7">Belongs to the immunoglobulin superfamily. SIGLEC (sialic acid binding Ig-like lectin) family.</text>
</comment>
<dbReference type="InterPro" id="IPR003599">
    <property type="entry name" value="Ig_sub"/>
</dbReference>
<dbReference type="GeneID" id="110086508"/>
<dbReference type="InterPro" id="IPR003598">
    <property type="entry name" value="Ig_sub2"/>
</dbReference>
<keyword evidence="11" id="KW-1185">Reference proteome</keyword>
<evidence type="ECO:0000256" key="2">
    <source>
        <dbReference type="ARBA" id="ARBA00022692"/>
    </source>
</evidence>